<evidence type="ECO:0000313" key="9">
    <source>
        <dbReference type="Proteomes" id="UP000604046"/>
    </source>
</evidence>
<keyword evidence="3" id="KW-0106">Calcium</keyword>
<dbReference type="GO" id="GO:0005216">
    <property type="term" value="F:monoatomic ion channel activity"/>
    <property type="evidence" value="ECO:0007669"/>
    <property type="project" value="InterPro"/>
</dbReference>
<evidence type="ECO:0000256" key="5">
    <source>
        <dbReference type="ARBA" id="ARBA00023136"/>
    </source>
</evidence>
<dbReference type="InterPro" id="IPR018247">
    <property type="entry name" value="EF_Hand_1_Ca_BS"/>
</dbReference>
<proteinExistence type="predicted"/>
<evidence type="ECO:0000256" key="3">
    <source>
        <dbReference type="ARBA" id="ARBA00022837"/>
    </source>
</evidence>
<keyword evidence="9" id="KW-1185">Reference proteome</keyword>
<dbReference type="SMART" id="SM00054">
    <property type="entry name" value="EFh"/>
    <property type="match status" value="2"/>
</dbReference>
<name>A0A812G6K8_9DINO</name>
<organism evidence="8 9">
    <name type="scientific">Symbiodinium natans</name>
    <dbReference type="NCBI Taxonomy" id="878477"/>
    <lineage>
        <taxon>Eukaryota</taxon>
        <taxon>Sar</taxon>
        <taxon>Alveolata</taxon>
        <taxon>Dinophyceae</taxon>
        <taxon>Suessiales</taxon>
        <taxon>Symbiodiniaceae</taxon>
        <taxon>Symbiodinium</taxon>
    </lineage>
</organism>
<dbReference type="CDD" id="cd00051">
    <property type="entry name" value="EFh"/>
    <property type="match status" value="1"/>
</dbReference>
<evidence type="ECO:0000256" key="6">
    <source>
        <dbReference type="SAM" id="Phobius"/>
    </source>
</evidence>
<dbReference type="Pfam" id="PF00520">
    <property type="entry name" value="Ion_trans"/>
    <property type="match status" value="1"/>
</dbReference>
<comment type="subcellular location">
    <subcellularLocation>
        <location evidence="1">Membrane</location>
        <topology evidence="1">Multi-pass membrane protein</topology>
    </subcellularLocation>
</comment>
<keyword evidence="4 6" id="KW-1133">Transmembrane helix</keyword>
<sequence>MELITVEPHLALDHPYNVAAGGSFRDIMDAILTLLQVFSMDSIGGIYRPLIKQNSICFVYFFLALLILSIALMNLVTAVMVNSSLDQASEDKEAKKAWEDAKRAKQMEKLKEMFLEIDEDGSGELSLDELLSAPEDMQHELQEITGGGDLTELFHLLDYDGGGTIGVEEFCEGVLKATSGAPGTIELSSLVKQCSEILLNNREAVTILMDHGSGLQEANRRRSNSLETVSSSHNLDKLGYKVTKLEEEFGKVHANISQITEILAQRIAPRSKTISKMQLE</sequence>
<dbReference type="GO" id="GO:0005509">
    <property type="term" value="F:calcium ion binding"/>
    <property type="evidence" value="ECO:0007669"/>
    <property type="project" value="InterPro"/>
</dbReference>
<dbReference type="SUPFAM" id="SSF47473">
    <property type="entry name" value="EF-hand"/>
    <property type="match status" value="1"/>
</dbReference>
<dbReference type="Gene3D" id="1.10.287.70">
    <property type="match status" value="1"/>
</dbReference>
<keyword evidence="2 6" id="KW-0812">Transmembrane</keyword>
<reference evidence="8" key="1">
    <citation type="submission" date="2021-02" db="EMBL/GenBank/DDBJ databases">
        <authorList>
            <person name="Dougan E. K."/>
            <person name="Rhodes N."/>
            <person name="Thang M."/>
            <person name="Chan C."/>
        </authorList>
    </citation>
    <scope>NUCLEOTIDE SEQUENCE</scope>
</reference>
<keyword evidence="5 6" id="KW-0472">Membrane</keyword>
<feature type="transmembrane region" description="Helical" evidence="6">
    <location>
        <begin position="59"/>
        <end position="81"/>
    </location>
</feature>
<dbReference type="AlphaFoldDB" id="A0A812G6K8"/>
<evidence type="ECO:0000313" key="8">
    <source>
        <dbReference type="EMBL" id="CAE6916220.1"/>
    </source>
</evidence>
<evidence type="ECO:0000256" key="1">
    <source>
        <dbReference type="ARBA" id="ARBA00004141"/>
    </source>
</evidence>
<dbReference type="OrthoDB" id="436942at2759"/>
<evidence type="ECO:0000256" key="2">
    <source>
        <dbReference type="ARBA" id="ARBA00022692"/>
    </source>
</evidence>
<protein>
    <submittedName>
        <fullName evidence="8">Cacna1b protein</fullName>
    </submittedName>
</protein>
<comment type="caution">
    <text evidence="8">The sequence shown here is derived from an EMBL/GenBank/DDBJ whole genome shotgun (WGS) entry which is preliminary data.</text>
</comment>
<gene>
    <name evidence="8" type="primary">Cacna1b</name>
    <name evidence="8" type="ORF">SNAT2548_LOCUS287</name>
</gene>
<dbReference type="PROSITE" id="PS50222">
    <property type="entry name" value="EF_HAND_2"/>
    <property type="match status" value="2"/>
</dbReference>
<evidence type="ECO:0000256" key="4">
    <source>
        <dbReference type="ARBA" id="ARBA00022989"/>
    </source>
</evidence>
<feature type="domain" description="EF-hand" evidence="7">
    <location>
        <begin position="145"/>
        <end position="180"/>
    </location>
</feature>
<dbReference type="Proteomes" id="UP000604046">
    <property type="component" value="Unassembled WGS sequence"/>
</dbReference>
<evidence type="ECO:0000259" key="7">
    <source>
        <dbReference type="PROSITE" id="PS50222"/>
    </source>
</evidence>
<dbReference type="InterPro" id="IPR002048">
    <property type="entry name" value="EF_hand_dom"/>
</dbReference>
<dbReference type="GO" id="GO:0016020">
    <property type="term" value="C:membrane"/>
    <property type="evidence" value="ECO:0007669"/>
    <property type="project" value="UniProtKB-SubCell"/>
</dbReference>
<dbReference type="EMBL" id="CAJNDS010000012">
    <property type="protein sequence ID" value="CAE6916220.1"/>
    <property type="molecule type" value="Genomic_DNA"/>
</dbReference>
<dbReference type="InterPro" id="IPR011992">
    <property type="entry name" value="EF-hand-dom_pair"/>
</dbReference>
<accession>A0A812G6K8</accession>
<dbReference type="Gene3D" id="1.10.238.10">
    <property type="entry name" value="EF-hand"/>
    <property type="match status" value="1"/>
</dbReference>
<dbReference type="InterPro" id="IPR005821">
    <property type="entry name" value="Ion_trans_dom"/>
</dbReference>
<dbReference type="PROSITE" id="PS00018">
    <property type="entry name" value="EF_HAND_1"/>
    <property type="match status" value="2"/>
</dbReference>
<dbReference type="Pfam" id="PF13499">
    <property type="entry name" value="EF-hand_7"/>
    <property type="match status" value="1"/>
</dbReference>
<feature type="domain" description="EF-hand" evidence="7">
    <location>
        <begin position="105"/>
        <end position="140"/>
    </location>
</feature>